<dbReference type="SUPFAM" id="SSF51735">
    <property type="entry name" value="NAD(P)-binding Rossmann-fold domains"/>
    <property type="match status" value="1"/>
</dbReference>
<protein>
    <submittedName>
        <fullName evidence="3">SDR family oxidoreductase</fullName>
    </submittedName>
</protein>
<dbReference type="OrthoDB" id="9803333at2"/>
<dbReference type="InterPro" id="IPR002347">
    <property type="entry name" value="SDR_fam"/>
</dbReference>
<dbReference type="PRINTS" id="PR00080">
    <property type="entry name" value="SDRFAMILY"/>
</dbReference>
<comment type="similarity">
    <text evidence="1">Belongs to the short-chain dehydrogenases/reductases (SDR) family.</text>
</comment>
<dbReference type="CDD" id="cd05347">
    <property type="entry name" value="Ga5DH-like_SDR_c"/>
    <property type="match status" value="1"/>
</dbReference>
<gene>
    <name evidence="3" type="ORF">FG383_01975</name>
</gene>
<dbReference type="GO" id="GO:0008206">
    <property type="term" value="P:bile acid metabolic process"/>
    <property type="evidence" value="ECO:0007669"/>
    <property type="project" value="UniProtKB-ARBA"/>
</dbReference>
<dbReference type="Proteomes" id="UP000318937">
    <property type="component" value="Unassembled WGS sequence"/>
</dbReference>
<organism evidence="3 4">
    <name type="scientific">Psychrobacillus soli</name>
    <dbReference type="NCBI Taxonomy" id="1543965"/>
    <lineage>
        <taxon>Bacteria</taxon>
        <taxon>Bacillati</taxon>
        <taxon>Bacillota</taxon>
        <taxon>Bacilli</taxon>
        <taxon>Bacillales</taxon>
        <taxon>Bacillaceae</taxon>
        <taxon>Psychrobacillus</taxon>
    </lineage>
</organism>
<comment type="caution">
    <text evidence="3">The sequence shown here is derived from an EMBL/GenBank/DDBJ whole genome shotgun (WGS) entry which is preliminary data.</text>
</comment>
<dbReference type="EMBL" id="VDGG01000003">
    <property type="protein sequence ID" value="TQR18231.1"/>
    <property type="molecule type" value="Genomic_DNA"/>
</dbReference>
<keyword evidence="2" id="KW-0560">Oxidoreductase</keyword>
<dbReference type="Gene3D" id="3.40.50.720">
    <property type="entry name" value="NAD(P)-binding Rossmann-like Domain"/>
    <property type="match status" value="1"/>
</dbReference>
<evidence type="ECO:0000256" key="2">
    <source>
        <dbReference type="ARBA" id="ARBA00023002"/>
    </source>
</evidence>
<dbReference type="InterPro" id="IPR020904">
    <property type="entry name" value="Sc_DH/Rdtase_CS"/>
</dbReference>
<dbReference type="GO" id="GO:0016616">
    <property type="term" value="F:oxidoreductase activity, acting on the CH-OH group of donors, NAD or NADP as acceptor"/>
    <property type="evidence" value="ECO:0007669"/>
    <property type="project" value="TreeGrafter"/>
</dbReference>
<evidence type="ECO:0000256" key="1">
    <source>
        <dbReference type="ARBA" id="ARBA00006484"/>
    </source>
</evidence>
<dbReference type="Pfam" id="PF13561">
    <property type="entry name" value="adh_short_C2"/>
    <property type="match status" value="1"/>
</dbReference>
<dbReference type="RefSeq" id="WP_142605171.1">
    <property type="nucleotide sequence ID" value="NZ_VDGG01000003.1"/>
</dbReference>
<dbReference type="PANTHER" id="PTHR42760:SF5">
    <property type="entry name" value="2-DEHYDRO-3-DEOXY-D-GLUCONATE 5-DEHYDROGENASE"/>
    <property type="match status" value="1"/>
</dbReference>
<evidence type="ECO:0000313" key="3">
    <source>
        <dbReference type="EMBL" id="TQR18231.1"/>
    </source>
</evidence>
<dbReference type="PRINTS" id="PR00081">
    <property type="entry name" value="GDHRDH"/>
</dbReference>
<name>A0A544TL87_9BACI</name>
<dbReference type="AlphaFoldDB" id="A0A544TL87"/>
<dbReference type="NCBIfam" id="NF009466">
    <property type="entry name" value="PRK12826.1-2"/>
    <property type="match status" value="1"/>
</dbReference>
<dbReference type="FunFam" id="3.40.50.720:FF:000084">
    <property type="entry name" value="Short-chain dehydrogenase reductase"/>
    <property type="match status" value="1"/>
</dbReference>
<accession>A0A544TL87</accession>
<dbReference type="NCBIfam" id="NF005559">
    <property type="entry name" value="PRK07231.1"/>
    <property type="match status" value="1"/>
</dbReference>
<dbReference type="PROSITE" id="PS00061">
    <property type="entry name" value="ADH_SHORT"/>
    <property type="match status" value="1"/>
</dbReference>
<reference evidence="3 4" key="1">
    <citation type="submission" date="2019-05" db="EMBL/GenBank/DDBJ databases">
        <title>Psychrobacillus vulpis sp. nov., a new species isolated from feces of a red fox that inhabits in The Tablas de Daimiel Natural Park, Albacete, Spain.</title>
        <authorList>
            <person name="Rodriguez M."/>
            <person name="Reina J.C."/>
            <person name="Bejar V."/>
            <person name="Llamas I."/>
        </authorList>
    </citation>
    <scope>NUCLEOTIDE SEQUENCE [LARGE SCALE GENOMIC DNA]</scope>
    <source>
        <strain evidence="3 4">NHI-2</strain>
    </source>
</reference>
<dbReference type="InterPro" id="IPR036291">
    <property type="entry name" value="NAD(P)-bd_dom_sf"/>
</dbReference>
<keyword evidence="4" id="KW-1185">Reference proteome</keyword>
<proteinExistence type="inferred from homology"/>
<dbReference type="PANTHER" id="PTHR42760">
    <property type="entry name" value="SHORT-CHAIN DEHYDROGENASES/REDUCTASES FAMILY MEMBER"/>
    <property type="match status" value="1"/>
</dbReference>
<sequence>MNFSLKGKTAFITGGSRGLGKAITMALSEAGATVAIVSRTESELKKTAEEIEENGGTCHYSAVDVQNREEIEKFAKELFEKTGSIDILVNAAGINRRHSFLEFPEDEWDQVINTNLRSVYIVSQVVIPYMQKQQYGKVINIASLTSELGFPNMAAYAASKGAVSQLTKVLAVEFANDGILVNAIGPGYFKTELTMSLFEDEEKVAWMKSRIPLKRIGVPDELKGTAVFLASSASDYITGQTIYVDGGWLIS</sequence>
<evidence type="ECO:0000313" key="4">
    <source>
        <dbReference type="Proteomes" id="UP000318937"/>
    </source>
</evidence>